<feature type="transmembrane region" description="Helical" evidence="6">
    <location>
        <begin position="48"/>
        <end position="70"/>
    </location>
</feature>
<dbReference type="InterPro" id="IPR052524">
    <property type="entry name" value="MFS_Cyanate_Porter"/>
</dbReference>
<dbReference type="InterPro" id="IPR011701">
    <property type="entry name" value="MFS"/>
</dbReference>
<feature type="transmembrane region" description="Helical" evidence="6">
    <location>
        <begin position="106"/>
        <end position="127"/>
    </location>
</feature>
<evidence type="ECO:0000256" key="2">
    <source>
        <dbReference type="ARBA" id="ARBA00022448"/>
    </source>
</evidence>
<dbReference type="KEGG" id="pnp:IJ22_20060"/>
<dbReference type="RefSeq" id="WP_062408662.1">
    <property type="nucleotide sequence ID" value="NZ_CP013652.1"/>
</dbReference>
<feature type="transmembrane region" description="Helical" evidence="6">
    <location>
        <begin position="217"/>
        <end position="240"/>
    </location>
</feature>
<gene>
    <name evidence="8" type="ORF">IJ22_20060</name>
</gene>
<reference evidence="9" key="1">
    <citation type="submission" date="2015-12" db="EMBL/GenBank/DDBJ databases">
        <title>Complete genome sequences of two moderately thermophilic Paenibacillus species.</title>
        <authorList>
            <person name="Butler R.III."/>
            <person name="Wang J."/>
            <person name="Stark B.C."/>
            <person name="Pombert J.-F."/>
        </authorList>
    </citation>
    <scope>NUCLEOTIDE SEQUENCE [LARGE SCALE GENOMIC DNA]</scope>
    <source>
        <strain evidence="9">32O-Y</strain>
    </source>
</reference>
<dbReference type="CDD" id="cd17339">
    <property type="entry name" value="MFS_NIMT_CynX_like"/>
    <property type="match status" value="1"/>
</dbReference>
<feature type="transmembrane region" description="Helical" evidence="6">
    <location>
        <begin position="342"/>
        <end position="365"/>
    </location>
</feature>
<feature type="transmembrane region" description="Helical" evidence="6">
    <location>
        <begin position="82"/>
        <end position="100"/>
    </location>
</feature>
<evidence type="ECO:0000313" key="8">
    <source>
        <dbReference type="EMBL" id="ALS22380.1"/>
    </source>
</evidence>
<dbReference type="InterPro" id="IPR036259">
    <property type="entry name" value="MFS_trans_sf"/>
</dbReference>
<dbReference type="Proteomes" id="UP000061660">
    <property type="component" value="Chromosome"/>
</dbReference>
<sequence>MLQQELVNQRLQTRAGFSMLLAGIILVAANLRAPITAVGPIIGEIRNATGISNTLAGALTTLPLLAFALLSPFAPRFARKIGIEYTLLAGMIVLTIGILIRSIPGIGMLFLGTLLLGLAISVCNVLVPSLVKREFPERIGVMTGIYAVSMNLCGAIASGISIPITGGLGLGWGAALGCWALLSFAAILIWLPQLRHRRHTPIAQVNKKGGQLWRSRLAWSVTIYMGSQSLVFYMMVAWLPEILQQRGMSNETAGWMLSLLQFIILPLTFAVPVLASRFSNQRQLVIMTGISLIIGCLGLLSGNLSLVVLWMILLGIGVGSAFSLAMMFFVLRTRDSQQAAELSGMAQAVGYLMAATGPTLFGLLHDVTNGWTLPLIFLLASAVMLMIAGYGAASGYVTSKESS</sequence>
<evidence type="ECO:0000256" key="3">
    <source>
        <dbReference type="ARBA" id="ARBA00022692"/>
    </source>
</evidence>
<feature type="transmembrane region" description="Helical" evidence="6">
    <location>
        <begin position="139"/>
        <end position="164"/>
    </location>
</feature>
<keyword evidence="2" id="KW-0813">Transport</keyword>
<keyword evidence="4 6" id="KW-1133">Transmembrane helix</keyword>
<feature type="transmembrane region" description="Helical" evidence="6">
    <location>
        <begin position="307"/>
        <end position="330"/>
    </location>
</feature>
<keyword evidence="3 6" id="KW-0812">Transmembrane</keyword>
<dbReference type="EMBL" id="CP013652">
    <property type="protein sequence ID" value="ALS22380.1"/>
    <property type="molecule type" value="Genomic_DNA"/>
</dbReference>
<dbReference type="PANTHER" id="PTHR23523">
    <property type="match status" value="1"/>
</dbReference>
<evidence type="ECO:0000256" key="6">
    <source>
        <dbReference type="SAM" id="Phobius"/>
    </source>
</evidence>
<dbReference type="PROSITE" id="PS50850">
    <property type="entry name" value="MFS"/>
    <property type="match status" value="1"/>
</dbReference>
<dbReference type="Gene3D" id="1.20.1250.20">
    <property type="entry name" value="MFS general substrate transporter like domains"/>
    <property type="match status" value="2"/>
</dbReference>
<dbReference type="OrthoDB" id="9797740at2"/>
<proteinExistence type="predicted"/>
<feature type="transmembrane region" description="Helical" evidence="6">
    <location>
        <begin position="170"/>
        <end position="191"/>
    </location>
</feature>
<dbReference type="PANTHER" id="PTHR23523:SF2">
    <property type="entry name" value="2-NITROIMIDAZOLE TRANSPORTER"/>
    <property type="match status" value="1"/>
</dbReference>
<dbReference type="GO" id="GO:0022857">
    <property type="term" value="F:transmembrane transporter activity"/>
    <property type="evidence" value="ECO:0007669"/>
    <property type="project" value="InterPro"/>
</dbReference>
<feature type="domain" description="Major facilitator superfamily (MFS) profile" evidence="7">
    <location>
        <begin position="215"/>
        <end position="403"/>
    </location>
</feature>
<dbReference type="PATRIC" id="fig|162209.4.peg.2124"/>
<feature type="transmembrane region" description="Helical" evidence="6">
    <location>
        <begin position="20"/>
        <end position="42"/>
    </location>
</feature>
<name>A0A0U2UGT8_9BACL</name>
<comment type="subcellular location">
    <subcellularLocation>
        <location evidence="1">Cell membrane</location>
        <topology evidence="1">Multi-pass membrane protein</topology>
    </subcellularLocation>
</comment>
<keyword evidence="5 6" id="KW-0472">Membrane</keyword>
<feature type="transmembrane region" description="Helical" evidence="6">
    <location>
        <begin position="371"/>
        <end position="393"/>
    </location>
</feature>
<dbReference type="AlphaFoldDB" id="A0A0U2UGT8"/>
<evidence type="ECO:0000256" key="1">
    <source>
        <dbReference type="ARBA" id="ARBA00004651"/>
    </source>
</evidence>
<dbReference type="SUPFAM" id="SSF103473">
    <property type="entry name" value="MFS general substrate transporter"/>
    <property type="match status" value="1"/>
</dbReference>
<evidence type="ECO:0000313" key="9">
    <source>
        <dbReference type="Proteomes" id="UP000061660"/>
    </source>
</evidence>
<accession>A0A0U2UGT8</accession>
<keyword evidence="9" id="KW-1185">Reference proteome</keyword>
<evidence type="ECO:0000256" key="4">
    <source>
        <dbReference type="ARBA" id="ARBA00022989"/>
    </source>
</evidence>
<feature type="transmembrane region" description="Helical" evidence="6">
    <location>
        <begin position="284"/>
        <end position="301"/>
    </location>
</feature>
<dbReference type="Pfam" id="PF07690">
    <property type="entry name" value="MFS_1"/>
    <property type="match status" value="1"/>
</dbReference>
<evidence type="ECO:0000259" key="7">
    <source>
        <dbReference type="PROSITE" id="PS50850"/>
    </source>
</evidence>
<dbReference type="STRING" id="162209.IJ22_20060"/>
<dbReference type="GO" id="GO:0005886">
    <property type="term" value="C:plasma membrane"/>
    <property type="evidence" value="ECO:0007669"/>
    <property type="project" value="UniProtKB-SubCell"/>
</dbReference>
<dbReference type="InterPro" id="IPR020846">
    <property type="entry name" value="MFS_dom"/>
</dbReference>
<protein>
    <submittedName>
        <fullName evidence="8">Transporter</fullName>
    </submittedName>
</protein>
<organism evidence="8 9">
    <name type="scientific">Paenibacillus naphthalenovorans</name>
    <dbReference type="NCBI Taxonomy" id="162209"/>
    <lineage>
        <taxon>Bacteria</taxon>
        <taxon>Bacillati</taxon>
        <taxon>Bacillota</taxon>
        <taxon>Bacilli</taxon>
        <taxon>Bacillales</taxon>
        <taxon>Paenibacillaceae</taxon>
        <taxon>Paenibacillus</taxon>
    </lineage>
</organism>
<evidence type="ECO:0000256" key="5">
    <source>
        <dbReference type="ARBA" id="ARBA00023136"/>
    </source>
</evidence>
<reference evidence="8 9" key="2">
    <citation type="journal article" date="2016" name="Genome Announc.">
        <title>Complete Genome Sequences of Two Interactive Moderate Thermophiles, Paenibacillus napthalenovorans 32O-Y and Paenibacillus sp. 32O-W.</title>
        <authorList>
            <person name="Butler R.R.III."/>
            <person name="Wang J."/>
            <person name="Stark B.C."/>
            <person name="Pombert J.F."/>
        </authorList>
    </citation>
    <scope>NUCLEOTIDE SEQUENCE [LARGE SCALE GENOMIC DNA]</scope>
    <source>
        <strain evidence="8 9">32O-Y</strain>
    </source>
</reference>
<feature type="transmembrane region" description="Helical" evidence="6">
    <location>
        <begin position="252"/>
        <end position="275"/>
    </location>
</feature>